<name>A0A6J7LLQ9_9ZZZZ</name>
<reference evidence="1" key="1">
    <citation type="submission" date="2020-05" db="EMBL/GenBank/DDBJ databases">
        <authorList>
            <person name="Chiriac C."/>
            <person name="Salcher M."/>
            <person name="Ghai R."/>
            <person name="Kavagutti S V."/>
        </authorList>
    </citation>
    <scope>NUCLEOTIDE SEQUENCE</scope>
</reference>
<sequence>MRTGKRSLHPRTLLAAVAVASFVVACASSGPAGAYRDDAVGLLIVEESLRPFAPSVEAMTLDGRVVQSGAFLGEAVTISSVGGDFALRESQLPALHRLAAANSGVQVLMVDIDRDAAALRSFGFDVRPDHPVTLLIDSHGRLAGRILGPATQSSLAAVVANLS</sequence>
<dbReference type="SUPFAM" id="SSF52833">
    <property type="entry name" value="Thioredoxin-like"/>
    <property type="match status" value="1"/>
</dbReference>
<proteinExistence type="predicted"/>
<dbReference type="AlphaFoldDB" id="A0A6J7LLQ9"/>
<dbReference type="EMBL" id="CAFBNE010000177">
    <property type="protein sequence ID" value="CAB4969640.1"/>
    <property type="molecule type" value="Genomic_DNA"/>
</dbReference>
<evidence type="ECO:0000313" key="1">
    <source>
        <dbReference type="EMBL" id="CAB4969640.1"/>
    </source>
</evidence>
<organism evidence="1">
    <name type="scientific">freshwater metagenome</name>
    <dbReference type="NCBI Taxonomy" id="449393"/>
    <lineage>
        <taxon>unclassified sequences</taxon>
        <taxon>metagenomes</taxon>
        <taxon>ecological metagenomes</taxon>
    </lineage>
</organism>
<dbReference type="PROSITE" id="PS51257">
    <property type="entry name" value="PROKAR_LIPOPROTEIN"/>
    <property type="match status" value="1"/>
</dbReference>
<accession>A0A6J7LLQ9</accession>
<dbReference type="InterPro" id="IPR036249">
    <property type="entry name" value="Thioredoxin-like_sf"/>
</dbReference>
<protein>
    <submittedName>
        <fullName evidence="1">Unannotated protein</fullName>
    </submittedName>
</protein>
<gene>
    <name evidence="1" type="ORF">UFOPK3772_03254</name>
</gene>